<keyword evidence="1" id="KW-0175">Coiled coil</keyword>
<reference evidence="2 3" key="1">
    <citation type="journal article" date="2017" name="BMC Genomics">
        <title>Whole-genome assembly of Babesia ovata and comparative genomics between closely related pathogens.</title>
        <authorList>
            <person name="Yamagishi J."/>
            <person name="Asada M."/>
            <person name="Hakimi H."/>
            <person name="Tanaka T.Q."/>
            <person name="Sugimoto C."/>
            <person name="Kawazu S."/>
        </authorList>
    </citation>
    <scope>NUCLEOTIDE SEQUENCE [LARGE SCALE GENOMIC DNA]</scope>
    <source>
        <strain evidence="2 3">Miyake</strain>
    </source>
</reference>
<accession>A0A2H6KK56</accession>
<gene>
    <name evidence="2" type="ORF">BOVATA_048780</name>
</gene>
<keyword evidence="3" id="KW-1185">Reference proteome</keyword>
<dbReference type="Proteomes" id="UP000236319">
    <property type="component" value="Unassembled WGS sequence"/>
</dbReference>
<dbReference type="GeneID" id="39877155"/>
<dbReference type="OrthoDB" id="366963at2759"/>
<protein>
    <recommendedName>
        <fullName evidence="4">C3H1-type domain-containing protein</fullName>
    </recommendedName>
</protein>
<dbReference type="RefSeq" id="XP_028869628.1">
    <property type="nucleotide sequence ID" value="XM_029013795.1"/>
</dbReference>
<organism evidence="2 3">
    <name type="scientific">Babesia ovata</name>
    <dbReference type="NCBI Taxonomy" id="189622"/>
    <lineage>
        <taxon>Eukaryota</taxon>
        <taxon>Sar</taxon>
        <taxon>Alveolata</taxon>
        <taxon>Apicomplexa</taxon>
        <taxon>Aconoidasida</taxon>
        <taxon>Piroplasmida</taxon>
        <taxon>Babesiidae</taxon>
        <taxon>Babesia</taxon>
    </lineage>
</organism>
<evidence type="ECO:0008006" key="4">
    <source>
        <dbReference type="Google" id="ProtNLM"/>
    </source>
</evidence>
<evidence type="ECO:0000256" key="1">
    <source>
        <dbReference type="SAM" id="Coils"/>
    </source>
</evidence>
<dbReference type="VEuPathDB" id="PiroplasmaDB:BOVATA_048780"/>
<evidence type="ECO:0000313" key="2">
    <source>
        <dbReference type="EMBL" id="GBE63385.1"/>
    </source>
</evidence>
<dbReference type="SUPFAM" id="SSF58113">
    <property type="entry name" value="Apolipoprotein A-I"/>
    <property type="match status" value="1"/>
</dbReference>
<dbReference type="EMBL" id="BDSA01000040">
    <property type="protein sequence ID" value="GBE63385.1"/>
    <property type="molecule type" value="Genomic_DNA"/>
</dbReference>
<sequence>MHLGDYGFRVCIDHVSDILSEYDKHLNEKTNAVNTSLSELSTNLSNQYVTQVNEKINEPLEKQLTAWRTTVQSLETEVNKIQTEKINVLDTTLKSSVLREFVPVKSVVEHMRSVSLDPNLMDQAKRVDGELLKTKAKLDAEIAKQSITLQQNMIVQFNRVENSILILKRNNAEHFKKINDSVKEARQLIDQVDGTYKSLVTWHFDELKKEVNKVQDALFKKKAELEVLVDQARTAFETLKEKVQVGTNGTADSIEYNWTQLQMQIQNLVRDVKGNTYLRDGLQGIVDGVKTYAKGFEDKTTFGLTVQDWIKKTLERKIIIQKLNAYVSGGNSGRVNFQMNEYNIGRITTVIKQYLKTQIEDAVNVLKTRIQFNLDETEITRHVNAVQSVCSAFAESLEPEITDTAIPAYGVVSGIESQLRNGGIFINTSRATSDPNLTETVKLILSSLVATAQLVGGVVHSFTSDAHAKLGKNVDETKTKVELIGKYFDKNDDKEAKALSTEDFGKKIDDALKVVNAKTTVLDNIIKNSSGTLHIAVGNLQAVFQKLEQMKNGEDTKDDTINAEKKKAGAKMQQLKNDLDEKFYALELTIARANETLTQAIKNVQTALLSAREASLNEVDKLRKNLLETTEQAFKKVTIEVKILFANSHKADLKALNALVEKHKNIIETILKNDKLTGLKGLLKKLNDSYASARKLTDLKDQQNVESLSQKLQEYLDNIFMYVLFDLPKHLPSSPYSPQLQSIHTALTTLLSHLSEKKHFDHQVPGMLAQLKTSVESLHSTNFGNPAYPVLDAFPKSLERFVEQLDKAYVNRYSGKTYNDDESHMYAKVLLTNFYTLHEEINTLHKGCMRGGEWENKKCCENERRRENPLGAFMKRCGFQVAKDEDSKDGELKYPSDLSGKQIHEKLLAKTFAGASNNEHLKNCESNTSKKPAQFNSVDLVDCLLHHVDKYSELRHLVARPKPRHPCNVYEMLMWCTGLTYNPVYSTMLDMTLTDMFADSNKADAGDGISATDLSAVSVDAYPENITYDTVRKAVTDMCSISYDVLCTVVGHGDAFTNYAIDFCTNSTKLYYPGSGEDCLKMLLEILRRMLPPLKFMYSQCGLNSQCSGWSQCQYGKDILPSNWPCDEHPGDESSCRPRSPLMSYLNDCLPGHLPHEVSSIGCKSACKTCPKSPPGMPCLTPLGFRGFSGSTRTGKELSNVLSKIISNKLAALLSCLLPKAPKTLPEHFGFALSLVSGWNGSAQASKKHLIQDALSTSISEASIYLHDQPSDFTDALRNTYGSSQNVHNHANHNHTSADLSSLSMEQSCDNQPCAPYLRSLSSDSYTRLAEKHKNVYLSWATYLPWTLHQYLKTLLDEFQQISCRDWGCRRCQHGNSYVVLRSAMLQY</sequence>
<proteinExistence type="predicted"/>
<comment type="caution">
    <text evidence="2">The sequence shown here is derived from an EMBL/GenBank/DDBJ whole genome shotgun (WGS) entry which is preliminary data.</text>
</comment>
<feature type="coiled-coil region" evidence="1">
    <location>
        <begin position="612"/>
        <end position="673"/>
    </location>
</feature>
<name>A0A2H6KK56_9APIC</name>
<feature type="coiled-coil region" evidence="1">
    <location>
        <begin position="204"/>
        <end position="242"/>
    </location>
</feature>
<evidence type="ECO:0000313" key="3">
    <source>
        <dbReference type="Proteomes" id="UP000236319"/>
    </source>
</evidence>